<dbReference type="AlphaFoldDB" id="A0A4Y9EKF9"/>
<name>A0A4Y9EKF9_9SPHN</name>
<keyword evidence="3" id="KW-1185">Reference proteome</keyword>
<dbReference type="InterPro" id="IPR000572">
    <property type="entry name" value="OxRdtase_Mopterin-bd_dom"/>
</dbReference>
<evidence type="ECO:0000313" key="3">
    <source>
        <dbReference type="Proteomes" id="UP000297737"/>
    </source>
</evidence>
<evidence type="ECO:0000259" key="1">
    <source>
        <dbReference type="Pfam" id="PF00174"/>
    </source>
</evidence>
<dbReference type="Proteomes" id="UP000297737">
    <property type="component" value="Unassembled WGS sequence"/>
</dbReference>
<feature type="domain" description="Oxidoreductase molybdopterin-binding" evidence="1">
    <location>
        <begin position="87"/>
        <end position="234"/>
    </location>
</feature>
<evidence type="ECO:0000313" key="2">
    <source>
        <dbReference type="EMBL" id="TFU01178.1"/>
    </source>
</evidence>
<dbReference type="Pfam" id="PF00174">
    <property type="entry name" value="Oxidored_molyb"/>
    <property type="match status" value="1"/>
</dbReference>
<protein>
    <submittedName>
        <fullName evidence="2">Molybdopterin-binding protein</fullName>
    </submittedName>
</protein>
<gene>
    <name evidence="2" type="ORF">EUV02_12785</name>
</gene>
<organism evidence="2 3">
    <name type="scientific">Glacieibacterium arshaanense</name>
    <dbReference type="NCBI Taxonomy" id="2511025"/>
    <lineage>
        <taxon>Bacteria</taxon>
        <taxon>Pseudomonadati</taxon>
        <taxon>Pseudomonadota</taxon>
        <taxon>Alphaproteobacteria</taxon>
        <taxon>Sphingomonadales</taxon>
        <taxon>Sphingosinicellaceae</taxon>
        <taxon>Glacieibacterium</taxon>
    </lineage>
</organism>
<dbReference type="PANTHER" id="PTHR43032">
    <property type="entry name" value="PROTEIN-METHIONINE-SULFOXIDE REDUCTASE"/>
    <property type="match status" value="1"/>
</dbReference>
<dbReference type="OrthoDB" id="9795587at2"/>
<dbReference type="Gene3D" id="3.90.420.10">
    <property type="entry name" value="Oxidoreductase, molybdopterin-binding domain"/>
    <property type="match status" value="1"/>
</dbReference>
<dbReference type="InterPro" id="IPR036374">
    <property type="entry name" value="OxRdtase_Mopterin-bd_sf"/>
</dbReference>
<sequence>MTILTRRSLVTVGAGGLLLSGCDKLSYNPKMVSVLESAEGATERWQRLIGRNALAREFSEADMSPVFKANGSRSVDTDDYLAHSESDFVDWRLKVDGLVARPLSLSLAQLRAAPQRTQITRHDCVEGWSAIGKWTGPQLGHILKAAGVLPTARYAMFLCADNYGGEASKGGDQSAGLYYESIDMVDAFHPQTILAHTMNGETLSVPHGAPLRLRVERQLGYKHAKYVMGIRLVDSFKGFGAGKGGYWPDRGYEWFAGI</sequence>
<comment type="caution">
    <text evidence="2">The sequence shown here is derived from an EMBL/GenBank/DDBJ whole genome shotgun (WGS) entry which is preliminary data.</text>
</comment>
<proteinExistence type="predicted"/>
<dbReference type="PANTHER" id="PTHR43032:SF2">
    <property type="entry name" value="BLL0505 PROTEIN"/>
    <property type="match status" value="1"/>
</dbReference>
<dbReference type="EMBL" id="SIHO01000003">
    <property type="protein sequence ID" value="TFU01178.1"/>
    <property type="molecule type" value="Genomic_DNA"/>
</dbReference>
<dbReference type="SUPFAM" id="SSF56524">
    <property type="entry name" value="Oxidoreductase molybdopterin-binding domain"/>
    <property type="match status" value="1"/>
</dbReference>
<dbReference type="PROSITE" id="PS51257">
    <property type="entry name" value="PROKAR_LIPOPROTEIN"/>
    <property type="match status" value="1"/>
</dbReference>
<reference evidence="2 3" key="1">
    <citation type="submission" date="2019-02" db="EMBL/GenBank/DDBJ databases">
        <title>Polymorphobacter sp. isolated from the lake at the Tibet of China.</title>
        <authorList>
            <person name="Li A."/>
        </authorList>
    </citation>
    <scope>NUCLEOTIDE SEQUENCE [LARGE SCALE GENOMIC DNA]</scope>
    <source>
        <strain evidence="2 3">DJ1R-1</strain>
    </source>
</reference>
<dbReference type="RefSeq" id="WP_135246682.1">
    <property type="nucleotide sequence ID" value="NZ_SIHO01000003.1"/>
</dbReference>
<accession>A0A4Y9EKF9</accession>